<evidence type="ECO:0000256" key="1">
    <source>
        <dbReference type="SAM" id="MobiDB-lite"/>
    </source>
</evidence>
<proteinExistence type="predicted"/>
<organism evidence="2 3">
    <name type="scientific">Popillia japonica</name>
    <name type="common">Japanese beetle</name>
    <dbReference type="NCBI Taxonomy" id="7064"/>
    <lineage>
        <taxon>Eukaryota</taxon>
        <taxon>Metazoa</taxon>
        <taxon>Ecdysozoa</taxon>
        <taxon>Arthropoda</taxon>
        <taxon>Hexapoda</taxon>
        <taxon>Insecta</taxon>
        <taxon>Pterygota</taxon>
        <taxon>Neoptera</taxon>
        <taxon>Endopterygota</taxon>
        <taxon>Coleoptera</taxon>
        <taxon>Polyphaga</taxon>
        <taxon>Scarabaeiformia</taxon>
        <taxon>Scarabaeidae</taxon>
        <taxon>Rutelinae</taxon>
        <taxon>Popillia</taxon>
    </lineage>
</organism>
<accession>A0AAW1MFN2</accession>
<evidence type="ECO:0000313" key="2">
    <source>
        <dbReference type="EMBL" id="KAK9744872.1"/>
    </source>
</evidence>
<comment type="caution">
    <text evidence="2">The sequence shown here is derived from an EMBL/GenBank/DDBJ whole genome shotgun (WGS) entry which is preliminary data.</text>
</comment>
<feature type="compositionally biased region" description="Polar residues" evidence="1">
    <location>
        <begin position="67"/>
        <end position="78"/>
    </location>
</feature>
<sequence length="136" mass="15485">MVVTSSLPELAKDANINESESWTSMNSVGCCNKNICILKHQKKNPIESKKLSWPKSNSKICSNLNIYSSNDNRSQSSEELLGSPDYSHDSTETLSIDSKQAWFQKYENLEEKDDVWEIINLLSIPYIVIICFVCFL</sequence>
<keyword evidence="3" id="KW-1185">Reference proteome</keyword>
<feature type="region of interest" description="Disordered" evidence="1">
    <location>
        <begin position="67"/>
        <end position="87"/>
    </location>
</feature>
<dbReference type="EMBL" id="JASPKY010000054">
    <property type="protein sequence ID" value="KAK9744872.1"/>
    <property type="molecule type" value="Genomic_DNA"/>
</dbReference>
<gene>
    <name evidence="2" type="ORF">QE152_g7381</name>
</gene>
<dbReference type="AlphaFoldDB" id="A0AAW1MFN2"/>
<evidence type="ECO:0000313" key="3">
    <source>
        <dbReference type="Proteomes" id="UP001458880"/>
    </source>
</evidence>
<protein>
    <submittedName>
        <fullName evidence="2">Uncharacterized protein</fullName>
    </submittedName>
</protein>
<name>A0AAW1MFN2_POPJA</name>
<reference evidence="2 3" key="1">
    <citation type="journal article" date="2024" name="BMC Genomics">
        <title>De novo assembly and annotation of Popillia japonica's genome with initial clues to its potential as an invasive pest.</title>
        <authorList>
            <person name="Cucini C."/>
            <person name="Boschi S."/>
            <person name="Funari R."/>
            <person name="Cardaioli E."/>
            <person name="Iannotti N."/>
            <person name="Marturano G."/>
            <person name="Paoli F."/>
            <person name="Bruttini M."/>
            <person name="Carapelli A."/>
            <person name="Frati F."/>
            <person name="Nardi F."/>
        </authorList>
    </citation>
    <scope>NUCLEOTIDE SEQUENCE [LARGE SCALE GENOMIC DNA]</scope>
    <source>
        <strain evidence="2">DMR45628</strain>
    </source>
</reference>
<dbReference type="Proteomes" id="UP001458880">
    <property type="component" value="Unassembled WGS sequence"/>
</dbReference>